<organism evidence="5 6">
    <name type="scientific">Nisaea acidiphila</name>
    <dbReference type="NCBI Taxonomy" id="1862145"/>
    <lineage>
        <taxon>Bacteria</taxon>
        <taxon>Pseudomonadati</taxon>
        <taxon>Pseudomonadota</taxon>
        <taxon>Alphaproteobacteria</taxon>
        <taxon>Rhodospirillales</taxon>
        <taxon>Thalassobaculaceae</taxon>
        <taxon>Nisaea</taxon>
    </lineage>
</organism>
<dbReference type="GO" id="GO:0045333">
    <property type="term" value="P:cellular respiration"/>
    <property type="evidence" value="ECO:0007669"/>
    <property type="project" value="UniProtKB-ARBA"/>
</dbReference>
<dbReference type="InterPro" id="IPR029061">
    <property type="entry name" value="THDP-binding"/>
</dbReference>
<dbReference type="Proteomes" id="UP001060336">
    <property type="component" value="Chromosome"/>
</dbReference>
<keyword evidence="6" id="KW-1185">Reference proteome</keyword>
<dbReference type="KEGG" id="naci:NUH88_13915"/>
<accession>A0A9J7AM05</accession>
<dbReference type="GO" id="GO:0030976">
    <property type="term" value="F:thiamine pyrophosphate binding"/>
    <property type="evidence" value="ECO:0007669"/>
    <property type="project" value="InterPro"/>
</dbReference>
<sequence length="1162" mass="127093">MTALKTVALDDKYALDRGRVYMTGIQALVRLPMAQRQRDAAAGLNTACFISGYRGSPLGTYDQQLWRAREFVKKNHIHFQPGLNEDLAATAVWGSQQTELYPGAKYDGVFSIWYGKGPGVDRSGDAFKHANFCGTSKHGGVLAIAGDDHVAKSSTIPHQSEYAFMDACIPMLHPAGVQDVLDYGLYGIAMSRFSGCWAGLKATAENMDSSASIEIDPMALEIGTPSGFEMPEGGLNVRWPDPWLEQEARLHDFKLPAVLAFARANRLDRVMLASPKPRIGIVTVGKSYLDVRQALDDLGISDREAAELGLAVYKVAMPWPLEPEGLKQFAAGLDELIVIEEKRPLIEDQAKAILYELNGRGPKIIGKKDETGTVIMPTNGELSAGKIARVLARRLLGLHDHTRLRERLDFLDGHKKDAVKPATDFQRIPYFCSGCPHNTSTKLPDGSLSFAGIGCHFLASWMPERETKTFTQMGAEGTPWIGMAPFTEHKHMFVNLGDGTYTHSGLLAIRAAVAAKVNITYKILYNDAVAMTGGQPAEGAFSVLEIANQVAAERVAALRIVTDEPDKYPLGTHWPDFATLHHRDELDAVQKELRETEGVTIILYDQTCATEKRRRRKRGLMPEPAKRLYINQQVCEGCGDCGVQSNCVSLTPVETEFGRKRAIDQSSCNKDYSCAKGFCPSFVNVIGGRVRKKTGTQPAARQTDIFPVLPEPEIPALKEPYNILISGIGGTGVVTIGALLGMAAHLEDKGVTVLDQIGLAQKNGSVISHVRLAQQPDELHAVRIAAGSADLMLACDMITAAGAEGLSKVSLGETTAIVNTQATMNGAFTQNPDLQFPAETVKSALKTACGENSTHFLDANRIATALLGDSIASNLFVLGYAYQLGLIPLSGAAIERAVELNGVAVEFNKKAFLWGRRAAHDLGAVEKAAAPVTEPPRHLDLSKSVDEEIERRAAELTAYQNAAYADRYLSLVAKVRAAEERSMPGREELTEAVARYAYKLMAYKDEYEVARLYTDPAFRQQLDEQFEGNFKLEVNLAPPLLAQKDPETGRLKKRAYGPWIFTAFKLLTAFKGLRGTAFDPFGRTGERKTERRLIEEYFTDMETVAAALSPDNHAAAVALAKVPEHIRGYGHVKERHLKDAARRRAEALEAFRQPEPSRSAAE</sequence>
<evidence type="ECO:0000259" key="3">
    <source>
        <dbReference type="Pfam" id="PF02775"/>
    </source>
</evidence>
<evidence type="ECO:0000259" key="4">
    <source>
        <dbReference type="Pfam" id="PF20169"/>
    </source>
</evidence>
<gene>
    <name evidence="5" type="ORF">NUH88_13915</name>
</gene>
<dbReference type="InterPro" id="IPR051457">
    <property type="entry name" value="2-oxoacid:Fd_oxidoreductase"/>
</dbReference>
<dbReference type="GO" id="GO:0044281">
    <property type="term" value="P:small molecule metabolic process"/>
    <property type="evidence" value="ECO:0007669"/>
    <property type="project" value="UniProtKB-ARBA"/>
</dbReference>
<name>A0A9J7AM05_9PROT</name>
<dbReference type="NCBIfam" id="NF009588">
    <property type="entry name" value="PRK13029.1"/>
    <property type="match status" value="1"/>
</dbReference>
<feature type="domain" description="DUF6537" evidence="4">
    <location>
        <begin position="945"/>
        <end position="1145"/>
    </location>
</feature>
<dbReference type="Gene3D" id="3.40.50.970">
    <property type="match status" value="1"/>
</dbReference>
<evidence type="ECO:0000313" key="6">
    <source>
        <dbReference type="Proteomes" id="UP001060336"/>
    </source>
</evidence>
<dbReference type="PANTHER" id="PTHR48084">
    <property type="entry name" value="2-OXOGLUTARATE OXIDOREDUCTASE SUBUNIT KORB-RELATED"/>
    <property type="match status" value="1"/>
</dbReference>
<dbReference type="InterPro" id="IPR046667">
    <property type="entry name" value="DUF6537"/>
</dbReference>
<reference evidence="5" key="1">
    <citation type="submission" date="2022-08" db="EMBL/GenBank/DDBJ databases">
        <title>Nisaea acidiphila sp. nov., isolated from a marine algal debris and emended description of the genus Nisaea Urios et al. 2008.</title>
        <authorList>
            <person name="Kwon K."/>
        </authorList>
    </citation>
    <scope>NUCLEOTIDE SEQUENCE</scope>
    <source>
        <strain evidence="5">MEBiC11861</strain>
    </source>
</reference>
<dbReference type="RefSeq" id="WP_257767011.1">
    <property type="nucleotide sequence ID" value="NZ_CP102480.1"/>
</dbReference>
<dbReference type="InterPro" id="IPR002869">
    <property type="entry name" value="Pyrv_flavodox_OxRed_cen"/>
</dbReference>
<dbReference type="PANTHER" id="PTHR48084:SF3">
    <property type="entry name" value="SUBUNIT OF PYRUVATE:FLAVODOXIN OXIDOREDUCTASE"/>
    <property type="match status" value="1"/>
</dbReference>
<dbReference type="CDD" id="cd07034">
    <property type="entry name" value="TPP_PYR_PFOR_IOR-alpha_like"/>
    <property type="match status" value="1"/>
</dbReference>
<dbReference type="Pfam" id="PF02775">
    <property type="entry name" value="TPP_enzyme_C"/>
    <property type="match status" value="1"/>
</dbReference>
<dbReference type="NCBIfam" id="NF009589">
    <property type="entry name" value="PRK13030.1"/>
    <property type="match status" value="1"/>
</dbReference>
<feature type="domain" description="Thiamine pyrophosphate enzyme TPP-binding" evidence="3">
    <location>
        <begin position="454"/>
        <end position="538"/>
    </location>
</feature>
<dbReference type="CDD" id="cd02008">
    <property type="entry name" value="TPP_IOR_alpha"/>
    <property type="match status" value="1"/>
</dbReference>
<feature type="domain" description="Pyruvate/ketoisovalerate oxidoreductase catalytic" evidence="2">
    <location>
        <begin position="729"/>
        <end position="915"/>
    </location>
</feature>
<dbReference type="AlphaFoldDB" id="A0A9J7AM05"/>
<dbReference type="Pfam" id="PF20169">
    <property type="entry name" value="DUF6537"/>
    <property type="match status" value="1"/>
</dbReference>
<proteinExistence type="predicted"/>
<dbReference type="InterPro" id="IPR002880">
    <property type="entry name" value="Pyrv_Fd/Flavodoxin_OxRdtase_N"/>
</dbReference>
<dbReference type="InterPro" id="IPR019752">
    <property type="entry name" value="Pyrv/ketoisovalerate_OxRed_cat"/>
</dbReference>
<dbReference type="EMBL" id="CP102480">
    <property type="protein sequence ID" value="UUX48504.1"/>
    <property type="molecule type" value="Genomic_DNA"/>
</dbReference>
<dbReference type="SUPFAM" id="SSF52518">
    <property type="entry name" value="Thiamin diphosphate-binding fold (THDP-binding)"/>
    <property type="match status" value="2"/>
</dbReference>
<evidence type="ECO:0000259" key="2">
    <source>
        <dbReference type="Pfam" id="PF01558"/>
    </source>
</evidence>
<dbReference type="InterPro" id="IPR011766">
    <property type="entry name" value="TPP_enzyme_TPP-bd"/>
</dbReference>
<dbReference type="GO" id="GO:0016625">
    <property type="term" value="F:oxidoreductase activity, acting on the aldehyde or oxo group of donors, iron-sulfur protein as acceptor"/>
    <property type="evidence" value="ECO:0007669"/>
    <property type="project" value="UniProtKB-ARBA"/>
</dbReference>
<evidence type="ECO:0000256" key="1">
    <source>
        <dbReference type="ARBA" id="ARBA00023002"/>
    </source>
</evidence>
<protein>
    <submittedName>
        <fullName evidence="5">Indolepyruvate ferredoxin oxidoreductase family protein</fullName>
    </submittedName>
</protein>
<dbReference type="SUPFAM" id="SSF53323">
    <property type="entry name" value="Pyruvate-ferredoxin oxidoreductase, PFOR, domain III"/>
    <property type="match status" value="1"/>
</dbReference>
<evidence type="ECO:0000313" key="5">
    <source>
        <dbReference type="EMBL" id="UUX48504.1"/>
    </source>
</evidence>
<dbReference type="Pfam" id="PF01558">
    <property type="entry name" value="POR"/>
    <property type="match status" value="1"/>
</dbReference>
<keyword evidence="1" id="KW-0560">Oxidoreductase</keyword>
<dbReference type="Gene3D" id="3.40.920.10">
    <property type="entry name" value="Pyruvate-ferredoxin oxidoreductase, PFOR, domain III"/>
    <property type="match status" value="1"/>
</dbReference>